<dbReference type="EMBL" id="JABDJR010000467">
    <property type="protein sequence ID" value="NNF07391.1"/>
    <property type="molecule type" value="Genomic_DNA"/>
</dbReference>
<keyword evidence="2" id="KW-0732">Signal</keyword>
<gene>
    <name evidence="4" type="ORF">HKN21_11570</name>
</gene>
<dbReference type="NCBIfam" id="TIGR04183">
    <property type="entry name" value="Por_Secre_tail"/>
    <property type="match status" value="1"/>
</dbReference>
<dbReference type="InterPro" id="IPR001322">
    <property type="entry name" value="Lamin_tail_dom"/>
</dbReference>
<dbReference type="SUPFAM" id="SSF74853">
    <property type="entry name" value="Lamin A/C globular tail domain"/>
    <property type="match status" value="1"/>
</dbReference>
<dbReference type="Pfam" id="PF00932">
    <property type="entry name" value="LTD"/>
    <property type="match status" value="1"/>
</dbReference>
<evidence type="ECO:0000256" key="1">
    <source>
        <dbReference type="SAM" id="MobiDB-lite"/>
    </source>
</evidence>
<accession>A0A7Y2E8Z0</accession>
<organism evidence="4 5">
    <name type="scientific">Eiseniibacteriota bacterium</name>
    <dbReference type="NCBI Taxonomy" id="2212470"/>
    <lineage>
        <taxon>Bacteria</taxon>
        <taxon>Candidatus Eiseniibacteriota</taxon>
    </lineage>
</organism>
<feature type="region of interest" description="Disordered" evidence="1">
    <location>
        <begin position="575"/>
        <end position="604"/>
    </location>
</feature>
<dbReference type="AlphaFoldDB" id="A0A7Y2E8Z0"/>
<reference evidence="4 5" key="1">
    <citation type="submission" date="2020-03" db="EMBL/GenBank/DDBJ databases">
        <title>Metabolic flexibility allows generalist bacteria to become dominant in a frequently disturbed ecosystem.</title>
        <authorList>
            <person name="Chen Y.-J."/>
            <person name="Leung P.M."/>
            <person name="Bay S.K."/>
            <person name="Hugenholtz P."/>
            <person name="Kessler A.J."/>
            <person name="Shelley G."/>
            <person name="Waite D.W."/>
            <person name="Cook P.L."/>
            <person name="Greening C."/>
        </authorList>
    </citation>
    <scope>NUCLEOTIDE SEQUENCE [LARGE SCALE GENOMIC DNA]</scope>
    <source>
        <strain evidence="4">SS_bin_28</strain>
    </source>
</reference>
<dbReference type="InterPro" id="IPR025965">
    <property type="entry name" value="FlgD/Vpr_Ig-like"/>
</dbReference>
<dbReference type="InterPro" id="IPR013783">
    <property type="entry name" value="Ig-like_fold"/>
</dbReference>
<dbReference type="InterPro" id="IPR036415">
    <property type="entry name" value="Lamin_tail_dom_sf"/>
</dbReference>
<dbReference type="Proteomes" id="UP000547674">
    <property type="component" value="Unassembled WGS sequence"/>
</dbReference>
<dbReference type="InterPro" id="IPR026444">
    <property type="entry name" value="Secre_tail"/>
</dbReference>
<evidence type="ECO:0000259" key="3">
    <source>
        <dbReference type="PROSITE" id="PS51841"/>
    </source>
</evidence>
<dbReference type="Pfam" id="PF13860">
    <property type="entry name" value="FlgD_ig"/>
    <property type="match status" value="1"/>
</dbReference>
<dbReference type="Gene3D" id="2.60.40.10">
    <property type="entry name" value="Immunoglobulins"/>
    <property type="match status" value="1"/>
</dbReference>
<dbReference type="PROSITE" id="PS51841">
    <property type="entry name" value="LTD"/>
    <property type="match status" value="1"/>
</dbReference>
<proteinExistence type="predicted"/>
<name>A0A7Y2E8Z0_UNCEI</name>
<sequence length="1056" mass="113163">MLRGKLYLWIATLVVASLFVPTFAYANCSTASGVMMNQVRFYDSESPTRGSARLNALVELFNNSGSPVDVTGWTLSDELGIVKATLPTVSIPAQSYLIVTFGTGSNDLAFTNDTGWYYTNGDSLDVFGKDEGSIALYDDAPVSGTIQDYLSWAGSGTPPAGASLTDAINAGVWTAGEAVVADSASLFTLRLVPDGYDLHSERDWEIEGWGESGYGALVAGPNAVQKSPLNGAGFEPGTIDFSWEPDKTGDSFHVVIATDSTLASGVVFDFITTNTDTTLTLAAGVYYWRVNLIDTCGEVVTGPIWHFVQLSTPVGGSSKAGAMIGQAALAVTRQLQHKDTSLLCLYNSANNTRPGCIDAPSLSGGPWDAAHPAGHSETISVSGAFRVARYNCQHCQDYCARASINMINHFYAPGGRAANLRMTQDRIAFYESTLDAALTAPEEDIPHDIGMLVSQHANILSWALNGTAVGGPWVPTYAGIKAEIDAGRPVLVIVPGHAMVVSGYVDANTNGPGNPPTNSLLVRDPWGGTVNRNGLQSFAGLGLSAYWTTAAGAGSRAQEITVTTDSDGDGIMDFDEGGAGAAAASPRPRTLHSSHLNPDTDKDEVPDKIDIKSYTFHFCAGTAFNDPIGFADVDNDGLRAENDCDCDNGGQFDGGEDPYAKGICLFDSDPHRAFDDAIFTMTDKPAYFLGETVRLAGDGFHGNSTYPYDNQVGCPTLVDSAGLGSDGTVTTDTTGFFGFTPIFVCTFPGLNYNAVDVLKNGKYEAGDCQNPDVCWICLTHERDEDWDLIDEWPNYLTIPYEPNGPQWQFAPDFDHNGTGYWAAIDGQWQPGNQISSALRLPPLPTLQPDTGLFMTFWQRFFSQGAEGWVCISQDGGNNWTPIMQLDQTWDGYENNEVLDLTPYLPVSGGAKPGVLESADAADCILEFWFSGPPNSGAWFVDDVSFGTLPLGTTSVGDEPAAPPTNFVLAPNFPNPFSASTTIQFAVPENAGDVKLQIFDLNGRLVNTLMEEAMEAGLYTTTWDAKSSSGKRVAPGIYFYRLRGDGFEKTKKMTLIR</sequence>
<dbReference type="Gene3D" id="2.60.40.4070">
    <property type="match status" value="1"/>
</dbReference>
<comment type="caution">
    <text evidence="4">The sequence shown here is derived from an EMBL/GenBank/DDBJ whole genome shotgun (WGS) entry which is preliminary data.</text>
</comment>
<feature type="signal peptide" evidence="2">
    <location>
        <begin position="1"/>
        <end position="26"/>
    </location>
</feature>
<evidence type="ECO:0000313" key="5">
    <source>
        <dbReference type="Proteomes" id="UP000547674"/>
    </source>
</evidence>
<evidence type="ECO:0000256" key="2">
    <source>
        <dbReference type="SAM" id="SignalP"/>
    </source>
</evidence>
<feature type="chain" id="PRO_5031498601" evidence="2">
    <location>
        <begin position="27"/>
        <end position="1056"/>
    </location>
</feature>
<feature type="domain" description="LTD" evidence="3">
    <location>
        <begin position="44"/>
        <end position="211"/>
    </location>
</feature>
<evidence type="ECO:0000313" key="4">
    <source>
        <dbReference type="EMBL" id="NNF07391.1"/>
    </source>
</evidence>
<protein>
    <submittedName>
        <fullName evidence="4">T9SS type A sorting domain-containing protein</fullName>
    </submittedName>
</protein>